<reference evidence="5" key="2">
    <citation type="submission" date="2021-04" db="EMBL/GenBank/DDBJ databases">
        <authorList>
            <person name="Gilroy R."/>
        </authorList>
    </citation>
    <scope>NUCLEOTIDE SEQUENCE</scope>
    <source>
        <strain evidence="5">ChiHjej13B12-4958</strain>
    </source>
</reference>
<dbReference type="Gene3D" id="3.90.226.10">
    <property type="entry name" value="2-enoyl-CoA Hydratase, Chain A, domain 1"/>
    <property type="match status" value="1"/>
</dbReference>
<dbReference type="Proteomes" id="UP000823858">
    <property type="component" value="Unassembled WGS sequence"/>
</dbReference>
<dbReference type="EMBL" id="DWVP01000014">
    <property type="protein sequence ID" value="HJC85086.1"/>
    <property type="molecule type" value="Genomic_DNA"/>
</dbReference>
<evidence type="ECO:0000259" key="4">
    <source>
        <dbReference type="Pfam" id="PF16113"/>
    </source>
</evidence>
<evidence type="ECO:0000313" key="5">
    <source>
        <dbReference type="EMBL" id="HJC85086.1"/>
    </source>
</evidence>
<dbReference type="CDD" id="cd06558">
    <property type="entry name" value="crotonase-like"/>
    <property type="match status" value="1"/>
</dbReference>
<comment type="caution">
    <text evidence="5">The sequence shown here is derived from an EMBL/GenBank/DDBJ whole genome shotgun (WGS) entry which is preliminary data.</text>
</comment>
<accession>A0A9D2QEP6</accession>
<dbReference type="InterPro" id="IPR032259">
    <property type="entry name" value="HIBYL-CoA-H"/>
</dbReference>
<keyword evidence="3" id="KW-0378">Hydrolase</keyword>
<dbReference type="InterPro" id="IPR029045">
    <property type="entry name" value="ClpP/crotonase-like_dom_sf"/>
</dbReference>
<dbReference type="GO" id="GO:0006574">
    <property type="term" value="P:L-valine catabolic process"/>
    <property type="evidence" value="ECO:0007669"/>
    <property type="project" value="TreeGrafter"/>
</dbReference>
<comment type="catalytic activity">
    <reaction evidence="1">
        <text>3-hydroxy-2-methylpropanoyl-CoA + H2O = 3-hydroxy-2-methylpropanoate + CoA + H(+)</text>
        <dbReference type="Rhea" id="RHEA:20888"/>
        <dbReference type="ChEBI" id="CHEBI:11805"/>
        <dbReference type="ChEBI" id="CHEBI:15377"/>
        <dbReference type="ChEBI" id="CHEBI:15378"/>
        <dbReference type="ChEBI" id="CHEBI:57287"/>
        <dbReference type="ChEBI" id="CHEBI:57340"/>
        <dbReference type="EC" id="3.1.2.4"/>
    </reaction>
</comment>
<dbReference type="AlphaFoldDB" id="A0A9D2QEP6"/>
<evidence type="ECO:0000256" key="3">
    <source>
        <dbReference type="ARBA" id="ARBA00022801"/>
    </source>
</evidence>
<proteinExistence type="predicted"/>
<evidence type="ECO:0000313" key="6">
    <source>
        <dbReference type="Proteomes" id="UP000823858"/>
    </source>
</evidence>
<dbReference type="SUPFAM" id="SSF52096">
    <property type="entry name" value="ClpP/crotonase"/>
    <property type="match status" value="1"/>
</dbReference>
<reference evidence="5" key="1">
    <citation type="journal article" date="2021" name="PeerJ">
        <title>Extensive microbial diversity within the chicken gut microbiome revealed by metagenomics and culture.</title>
        <authorList>
            <person name="Gilroy R."/>
            <person name="Ravi A."/>
            <person name="Getino M."/>
            <person name="Pursley I."/>
            <person name="Horton D.L."/>
            <person name="Alikhan N.F."/>
            <person name="Baker D."/>
            <person name="Gharbi K."/>
            <person name="Hall N."/>
            <person name="Watson M."/>
            <person name="Adriaenssens E.M."/>
            <person name="Foster-Nyarko E."/>
            <person name="Jarju S."/>
            <person name="Secka A."/>
            <person name="Antonio M."/>
            <person name="Oren A."/>
            <person name="Chaudhuri R.R."/>
            <person name="La Ragione R."/>
            <person name="Hildebrand F."/>
            <person name="Pallen M.J."/>
        </authorList>
    </citation>
    <scope>NUCLEOTIDE SEQUENCE</scope>
    <source>
        <strain evidence="5">ChiHjej13B12-4958</strain>
    </source>
</reference>
<sequence>MNEITHQRVNDTGVITLDRPKALNALNHDMITAIAAALEEFRQDAAVEQVVLRSAVEKAYCSGGDVRSVRETDLAGDYGPGDRFFEEEYVMNHALAEFPKPTVALVNGITMGGGLGVSAHADQRVITPRTWQSMPEMAIGFVTDVGISHVFTHLPHVPEASRAAVGLFLATTAYRMTTDDLLWSGLATHLVDDIDAVADALEAGERLGGPEVVPGTAAHDEVAGRSELARNLNWITETFGGSDWRDIAQRIETSTGEFVDQVRDLLASANPLSLVAAAVLLDHSSRSTLREALDAELAIGSLLRRQPNFAEGVRAVLVDKDRDAHFVPASVAEVTDEQVAEFRTALD</sequence>
<evidence type="ECO:0000256" key="2">
    <source>
        <dbReference type="ARBA" id="ARBA00011915"/>
    </source>
</evidence>
<dbReference type="InterPro" id="IPR045004">
    <property type="entry name" value="ECH_dom"/>
</dbReference>
<name>A0A9D2QEP6_9CORY</name>
<dbReference type="PANTHER" id="PTHR43176">
    <property type="entry name" value="3-HYDROXYISOBUTYRYL-COA HYDROLASE-RELATED"/>
    <property type="match status" value="1"/>
</dbReference>
<protein>
    <recommendedName>
        <fullName evidence="2">3-hydroxyisobutyryl-CoA hydrolase</fullName>
        <ecNumber evidence="2">3.1.2.4</ecNumber>
    </recommendedName>
</protein>
<gene>
    <name evidence="5" type="ORF">H9751_06010</name>
</gene>
<dbReference type="GO" id="GO:0003860">
    <property type="term" value="F:3-hydroxyisobutyryl-CoA hydrolase activity"/>
    <property type="evidence" value="ECO:0007669"/>
    <property type="project" value="UniProtKB-EC"/>
</dbReference>
<dbReference type="EC" id="3.1.2.4" evidence="2"/>
<dbReference type="PANTHER" id="PTHR43176:SF3">
    <property type="entry name" value="3-HYDROXYISOBUTYRYL-COA HYDROLASE, MITOCHONDRIAL"/>
    <property type="match status" value="1"/>
</dbReference>
<feature type="domain" description="Enoyl-CoA hydratase/isomerase" evidence="4">
    <location>
        <begin position="13"/>
        <end position="342"/>
    </location>
</feature>
<dbReference type="Pfam" id="PF16113">
    <property type="entry name" value="ECH_2"/>
    <property type="match status" value="1"/>
</dbReference>
<evidence type="ECO:0000256" key="1">
    <source>
        <dbReference type="ARBA" id="ARBA00001709"/>
    </source>
</evidence>
<organism evidence="5 6">
    <name type="scientific">Candidatus Corynebacterium faecigallinarum</name>
    <dbReference type="NCBI Taxonomy" id="2838528"/>
    <lineage>
        <taxon>Bacteria</taxon>
        <taxon>Bacillati</taxon>
        <taxon>Actinomycetota</taxon>
        <taxon>Actinomycetes</taxon>
        <taxon>Mycobacteriales</taxon>
        <taxon>Corynebacteriaceae</taxon>
        <taxon>Corynebacterium</taxon>
    </lineage>
</organism>
<dbReference type="NCBIfam" id="NF004127">
    <property type="entry name" value="PRK05617.1"/>
    <property type="match status" value="1"/>
</dbReference>